<sequence>MDKDWLIRWEEEHGGEPEFENMTEDELCEAAMDAQADNFASMIDAEKDRRKYGE</sequence>
<organism evidence="1">
    <name type="scientific">marine sediment metagenome</name>
    <dbReference type="NCBI Taxonomy" id="412755"/>
    <lineage>
        <taxon>unclassified sequences</taxon>
        <taxon>metagenomes</taxon>
        <taxon>ecological metagenomes</taxon>
    </lineage>
</organism>
<protein>
    <submittedName>
        <fullName evidence="1">Uncharacterized protein</fullName>
    </submittedName>
</protein>
<proteinExistence type="predicted"/>
<reference evidence="1" key="1">
    <citation type="journal article" date="2015" name="Nature">
        <title>Complex archaea that bridge the gap between prokaryotes and eukaryotes.</title>
        <authorList>
            <person name="Spang A."/>
            <person name="Saw J.H."/>
            <person name="Jorgensen S.L."/>
            <person name="Zaremba-Niedzwiedzka K."/>
            <person name="Martijn J."/>
            <person name="Lind A.E."/>
            <person name="van Eijk R."/>
            <person name="Schleper C."/>
            <person name="Guy L."/>
            <person name="Ettema T.J."/>
        </authorList>
    </citation>
    <scope>NUCLEOTIDE SEQUENCE</scope>
</reference>
<gene>
    <name evidence="1" type="ORF">LCGC14_1692100</name>
</gene>
<dbReference type="AlphaFoldDB" id="A0A0F9KKJ4"/>
<accession>A0A0F9KKJ4</accession>
<comment type="caution">
    <text evidence="1">The sequence shown here is derived from an EMBL/GenBank/DDBJ whole genome shotgun (WGS) entry which is preliminary data.</text>
</comment>
<evidence type="ECO:0000313" key="1">
    <source>
        <dbReference type="EMBL" id="KKM15820.1"/>
    </source>
</evidence>
<name>A0A0F9KKJ4_9ZZZZ</name>
<dbReference type="EMBL" id="LAZR01014815">
    <property type="protein sequence ID" value="KKM15820.1"/>
    <property type="molecule type" value="Genomic_DNA"/>
</dbReference>